<organism evidence="5 6">
    <name type="scientific">Echinococcus canadensis</name>
    <dbReference type="NCBI Taxonomy" id="519352"/>
    <lineage>
        <taxon>Eukaryota</taxon>
        <taxon>Metazoa</taxon>
        <taxon>Spiralia</taxon>
        <taxon>Lophotrochozoa</taxon>
        <taxon>Platyhelminthes</taxon>
        <taxon>Cestoda</taxon>
        <taxon>Eucestoda</taxon>
        <taxon>Cyclophyllidea</taxon>
        <taxon>Taeniidae</taxon>
        <taxon>Echinococcus</taxon>
        <taxon>Echinococcus canadensis group</taxon>
    </lineage>
</organism>
<dbReference type="InterPro" id="IPR000331">
    <property type="entry name" value="Rap/Ran_GAP_dom"/>
</dbReference>
<dbReference type="GO" id="GO:0005737">
    <property type="term" value="C:cytoplasm"/>
    <property type="evidence" value="ECO:0007669"/>
    <property type="project" value="TreeGrafter"/>
</dbReference>
<dbReference type="GO" id="GO:0005096">
    <property type="term" value="F:GTPase activator activity"/>
    <property type="evidence" value="ECO:0007669"/>
    <property type="project" value="UniProtKB-KW"/>
</dbReference>
<dbReference type="GO" id="GO:0051056">
    <property type="term" value="P:regulation of small GTPase mediated signal transduction"/>
    <property type="evidence" value="ECO:0007669"/>
    <property type="project" value="InterPro"/>
</dbReference>
<dbReference type="Gene3D" id="3.40.50.11210">
    <property type="entry name" value="Rap/Ran-GAP"/>
    <property type="match status" value="1"/>
</dbReference>
<proteinExistence type="predicted"/>
<keyword evidence="5" id="KW-1185">Reference proteome</keyword>
<feature type="region of interest" description="Disordered" evidence="3">
    <location>
        <begin position="2114"/>
        <end position="2136"/>
    </location>
</feature>
<keyword evidence="2" id="KW-0597">Phosphoprotein</keyword>
<accession>A0A915EZ45</accession>
<feature type="compositionally biased region" description="Polar residues" evidence="3">
    <location>
        <begin position="280"/>
        <end position="305"/>
    </location>
</feature>
<dbReference type="InterPro" id="IPR046859">
    <property type="entry name" value="RGPA/RALGAPB_N"/>
</dbReference>
<evidence type="ECO:0000256" key="2">
    <source>
        <dbReference type="ARBA" id="ARBA00022553"/>
    </source>
</evidence>
<evidence type="ECO:0000313" key="6">
    <source>
        <dbReference type="WBParaSite" id="maker-E.canG7_contigs_4913-snap-gene-0.68-mRNA-1"/>
    </source>
</evidence>
<evidence type="ECO:0000313" key="5">
    <source>
        <dbReference type="Proteomes" id="UP000887562"/>
    </source>
</evidence>
<feature type="compositionally biased region" description="Low complexity" evidence="3">
    <location>
        <begin position="2118"/>
        <end position="2129"/>
    </location>
</feature>
<evidence type="ECO:0000256" key="3">
    <source>
        <dbReference type="SAM" id="MobiDB-lite"/>
    </source>
</evidence>
<evidence type="ECO:0000259" key="4">
    <source>
        <dbReference type="PROSITE" id="PS50085"/>
    </source>
</evidence>
<sequence length="2136" mass="239345">MFRRNKKKEFVEENSKRKFLYHKELAKKVKHLKLLIGLVDLVQDLLSSSNPVSVQVNGMRIFLLWYQILGENAIVECTDLFIRLVPDFGSLHDTYKSLKNKSSSPTSVSCDGDCQKSNRNMAFYPRMDSMPPAASAPINDERKNYILLRYLLRFAVTEVDKIQWNSSAFDRRPMCFWFIFEQLKRYYFPAIFPKISVKHSLYDGGVLPAMIKNPLDYSLAPEGYTLSATRLAIYQEEVVRWLSEFLYTGPRAFLPSLRPSSSTGDLRNQTASDGAGLRNPHSSEGSTSGIDLTSQSDQQRPNINVQDHRTTTPPADVPLSCSCSETSPQQQSSQISSSLVLSGQRQQRRSSAALKNLLSIMEIRQTTPGYFAEHSVMASQRTVFLEPVLPMLPEWSSEYSSKMIERVRDILFYSRQNINLIHAVFYHASLLPIDRYKALFCLILVYRSWLKDKIVFVKDADTKHVPGKSAIQPNCGPGSNLKDMRRRREVIQSTVLSNRSLSKLPNNSPAPSTQHSLPFPHNDVGGCLQTTYQVMFTNLAHIFLRVCPPACVVTLELTDRVQETPVDFVVQQIALCTLILDTIVQPLTQSNALSTESWEKLLFTLMHIISEVMSKIYQTDQFDSHWVSNDKLLGKMFQTLNTACIYATLAAPISSATWDTCLSIYSKLPDCPALFRDLQHILKLYTGLLQVYRKIKLWTISLASQKAMDFLTRQLGKIVFDVDLANLPDETKTNRGRRALGKLGAASQCMGQSRIAPRERRNSADVNAVGSVMSGLPDIKLPSKAFDLEESASNEVTSAVVGQETPAVEFSLTSSSDDAEAVSSDGAAECLSPAEGIGIAYHESSNFSDGGSSDVDYYPQKHHIFVPWTETQMNEADVKDDDGVALPSSGTSNNGNGKSMNQTQFYYMENRTLDNAYESENVIQTALTRSNDLRTVRPQTKTRNTQLDDVWQGQHFSENLPFTKTLTRVSNSEMSSRVSTLKKPTPQCLKGNSVLAGGREMGWNPDSAVVCWRRFLGLLGDFSHFSSPTVMVDVFAYLDSLTDSLLAIDAYQPLELLSDGTVKAPTNRPPIDYLVPVYLKVLQMSPEFIEGKKLAIGILKKILIAQHDLEPSEELLAQFYRILHHLLTQKESNFASEVIRSDCGKIFSYSLSGCGLLTLDFIQAVDEILCQPSSEDETLRTRAMSILVALLPFQHHFGPLKVFDPALRELKVKETDDIIPFLAAQLFRGVVAEANEGARQVAICGLLMMCYSNLTRQSVLRFASAEKATSLRTCLVTLLRCTRLTNRAVALTAMSMLRTLTECSETIFDINPTYPILIIQATLDHKHINPDGMDSENTNAAFDFTAEGGGQEWSKEVTCLWVVFSVLEFICSSSATSVQLEPAGPGWVPGCPISDPLADEVTPWFPYQLLSVEQKKKFTDELRPTVGGGERHSDLVEGVFSDQSYFLTPAPLTPESIRMAARFARCQLFCQLGRYPLSSTNDILDSRVQEHHDRKTTVSNADEELTFESFDQPDVQIFVVNRSFLVSIFTVTSSPDKSNNWASGTGHAVNTEALREDVATDLCNVRVIVRDVVGKYAWDATHIYGLMPKTQKRAPSPPPRQRALSINLEAIEPNGDEQNTKAKVDFLTKLLEGLILQHPELRSQIPLENTIAVGAANTSSCVANPAFEKWAFQRISAAMKNEKWILGRNTENLSLPFYGNGAEETMETTEMEQWSKLNQKYNVIKQLLCQLGFLSQSRRPSIELLKKSWGLVREIKNLDKRRSRQTYKIALVYIGPGQEEKQDILSNPRGSIEFQRFVSNLGWPINLANHQGFTGGLQYPEDGDIATYFASPAVEVIFHVSTHMPSATDEDRHRMFKHLGNDEVMIIWTEHWRSFRRSSLRTEFGDVLIIISPLSSGLFRIEIRKESEIPFFGPLIDGMLVSEEHLPFLVRSTAIQASNAINTRKPNFKEHFEERYFYLQSIISSHMQNTTFEDFVMQVASPRPLLGQENSDRGPAAVAPWFPVHLDVDSVRLPSIPQKDVSPLVRMRRRVLNCSESVSGVEDFIAPASASEDSSRINSLNSPNEGELSLTEAAPCTLSNPSTALTPSDAPQQVTSMKEQPRTSFFNRISLRHKRRNAGAQGRRASASRLFNTNNH</sequence>
<dbReference type="Proteomes" id="UP000887562">
    <property type="component" value="Unplaced"/>
</dbReference>
<dbReference type="SUPFAM" id="SSF111347">
    <property type="entry name" value="Rap/Ran-GAP"/>
    <property type="match status" value="1"/>
</dbReference>
<dbReference type="Pfam" id="PF20412">
    <property type="entry name" value="RALGAPB_N"/>
    <property type="match status" value="1"/>
</dbReference>
<dbReference type="InterPro" id="IPR027107">
    <property type="entry name" value="Tuberin/Ral-act_asu"/>
</dbReference>
<dbReference type="FunFam" id="3.40.50.11210:FF:000001">
    <property type="entry name" value="Ral GTPase-activating protein subunit alpha-1 isoform 1"/>
    <property type="match status" value="1"/>
</dbReference>
<dbReference type="Pfam" id="PF02145">
    <property type="entry name" value="Rap_GAP"/>
    <property type="match status" value="1"/>
</dbReference>
<keyword evidence="1" id="KW-0343">GTPase activation</keyword>
<protein>
    <submittedName>
        <fullName evidence="6">Rap-GAP domain-containing protein</fullName>
    </submittedName>
</protein>
<feature type="domain" description="Rap-GAP" evidence="4">
    <location>
        <begin position="1755"/>
        <end position="1962"/>
    </location>
</feature>
<dbReference type="GO" id="GO:0005634">
    <property type="term" value="C:nucleus"/>
    <property type="evidence" value="ECO:0007669"/>
    <property type="project" value="InterPro"/>
</dbReference>
<dbReference type="PROSITE" id="PS50085">
    <property type="entry name" value="RAPGAP"/>
    <property type="match status" value="1"/>
</dbReference>
<name>A0A915EZ45_9CEST</name>
<evidence type="ECO:0000256" key="1">
    <source>
        <dbReference type="ARBA" id="ARBA00022468"/>
    </source>
</evidence>
<dbReference type="PANTHER" id="PTHR10063:SF11">
    <property type="entry name" value="RHO GTPASE-ACTIVATING PROTEIN CG5521-RELATED"/>
    <property type="match status" value="1"/>
</dbReference>
<dbReference type="PANTHER" id="PTHR10063">
    <property type="entry name" value="TUBERIN"/>
    <property type="match status" value="1"/>
</dbReference>
<reference evidence="6" key="1">
    <citation type="submission" date="2022-11" db="UniProtKB">
        <authorList>
            <consortium name="WormBaseParasite"/>
        </authorList>
    </citation>
    <scope>IDENTIFICATION</scope>
</reference>
<feature type="compositionally biased region" description="Low complexity" evidence="3">
    <location>
        <begin position="320"/>
        <end position="343"/>
    </location>
</feature>
<feature type="region of interest" description="Disordered" evidence="3">
    <location>
        <begin position="258"/>
        <end position="343"/>
    </location>
</feature>
<dbReference type="WBParaSite" id="maker-E.canG7_contigs_4913-snap-gene-0.68-mRNA-1">
    <property type="protein sequence ID" value="maker-E.canG7_contigs_4913-snap-gene-0.68-mRNA-1"/>
    <property type="gene ID" value="EcG7_01667"/>
</dbReference>
<feature type="compositionally biased region" description="Polar residues" evidence="3">
    <location>
        <begin position="258"/>
        <end position="272"/>
    </location>
</feature>
<dbReference type="InterPro" id="IPR035974">
    <property type="entry name" value="Rap/Ran-GAP_sf"/>
</dbReference>